<evidence type="ECO:0000256" key="3">
    <source>
        <dbReference type="ARBA" id="ARBA00022794"/>
    </source>
</evidence>
<evidence type="ECO:0000313" key="9">
    <source>
        <dbReference type="WBParaSite" id="Pan_g1481.t1"/>
    </source>
</evidence>
<evidence type="ECO:0000313" key="8">
    <source>
        <dbReference type="Proteomes" id="UP000492821"/>
    </source>
</evidence>
<feature type="region of interest" description="Disordered" evidence="7">
    <location>
        <begin position="261"/>
        <end position="369"/>
    </location>
</feature>
<comment type="subcellular location">
    <subcellularLocation>
        <location evidence="1">Cell projection</location>
        <location evidence="1">Cilium</location>
    </subcellularLocation>
</comment>
<dbReference type="GO" id="GO:0005929">
    <property type="term" value="C:cilium"/>
    <property type="evidence" value="ECO:0007669"/>
    <property type="project" value="UniProtKB-SubCell"/>
</dbReference>
<evidence type="ECO:0000256" key="1">
    <source>
        <dbReference type="ARBA" id="ARBA00004138"/>
    </source>
</evidence>
<evidence type="ECO:0000256" key="6">
    <source>
        <dbReference type="ARBA" id="ARBA00023273"/>
    </source>
</evidence>
<reference evidence="9" key="2">
    <citation type="submission" date="2020-10" db="UniProtKB">
        <authorList>
            <consortium name="WormBaseParasite"/>
        </authorList>
    </citation>
    <scope>IDENTIFICATION</scope>
</reference>
<keyword evidence="4" id="KW-0175">Coiled coil</keyword>
<dbReference type="WBParaSite" id="Pan_g1481.t1">
    <property type="protein sequence ID" value="Pan_g1481.t1"/>
    <property type="gene ID" value="Pan_g1481"/>
</dbReference>
<dbReference type="GO" id="GO:0060271">
    <property type="term" value="P:cilium assembly"/>
    <property type="evidence" value="ECO:0007669"/>
    <property type="project" value="TreeGrafter"/>
</dbReference>
<keyword evidence="8" id="KW-1185">Reference proteome</keyword>
<reference evidence="8" key="1">
    <citation type="journal article" date="2013" name="Genetics">
        <title>The draft genome and transcriptome of Panagrellus redivivus are shaped by the harsh demands of a free-living lifestyle.</title>
        <authorList>
            <person name="Srinivasan J."/>
            <person name="Dillman A.R."/>
            <person name="Macchietto M.G."/>
            <person name="Heikkinen L."/>
            <person name="Lakso M."/>
            <person name="Fracchia K.M."/>
            <person name="Antoshechkin I."/>
            <person name="Mortazavi A."/>
            <person name="Wong G."/>
            <person name="Sternberg P.W."/>
        </authorList>
    </citation>
    <scope>NUCLEOTIDE SEQUENCE [LARGE SCALE GENOMIC DNA]</scope>
    <source>
        <strain evidence="8">MT8872</strain>
    </source>
</reference>
<keyword evidence="3" id="KW-0970">Cilium biogenesis/degradation</keyword>
<evidence type="ECO:0000256" key="5">
    <source>
        <dbReference type="ARBA" id="ARBA00023069"/>
    </source>
</evidence>
<dbReference type="GO" id="GO:0030992">
    <property type="term" value="C:intraciliary transport particle B"/>
    <property type="evidence" value="ECO:0007669"/>
    <property type="project" value="TreeGrafter"/>
</dbReference>
<sequence length="369" mass="42526">MSEVLEWIVKKFDANARIPKKRDTEADRILFVKTCVLILMQKARIKLNPRNLYMSDGHAVREMMSVLKLLYSTTKGAPSKEVENSQLAVLRNQINTKKIDIREASAIAGEIPASGAAIYDLLSKELFAKETRMRALSQQLNVAEVEKLVRQMIEKGIREENEISTKLANIGQDEHNLDAKIERRRLECDQLQKRLSKLQAYRPPNRDEFERYEAQLKVLYEEYVVVFRNLGFMKQRLNEVEIVEAEKSMEAEKNMREIVEQRRAENQLPPVELKEDDEDDKTQQRRQVFGSMLGAGVDDSDLEDDDDDYDDVLDMPSEHGIDDLELSNSGLPPTMILPPDDLENLNPEEGQMEQDEALDKTENHSDDNF</sequence>
<accession>A0A7E4V0T6</accession>
<dbReference type="GO" id="GO:0005815">
    <property type="term" value="C:microtubule organizing center"/>
    <property type="evidence" value="ECO:0007669"/>
    <property type="project" value="TreeGrafter"/>
</dbReference>
<comment type="similarity">
    <text evidence="2">Belongs to the CLUAP1 family.</text>
</comment>
<evidence type="ECO:0000256" key="7">
    <source>
        <dbReference type="SAM" id="MobiDB-lite"/>
    </source>
</evidence>
<keyword evidence="6" id="KW-0966">Cell projection</keyword>
<name>A0A7E4V0T6_PANRE</name>
<keyword evidence="5" id="KW-0969">Cilium</keyword>
<feature type="compositionally biased region" description="Basic and acidic residues" evidence="7">
    <location>
        <begin position="357"/>
        <end position="369"/>
    </location>
</feature>
<dbReference type="PANTHER" id="PTHR21547:SF0">
    <property type="entry name" value="CLUSTERIN-ASSOCIATED PROTEIN 1"/>
    <property type="match status" value="1"/>
</dbReference>
<dbReference type="PANTHER" id="PTHR21547">
    <property type="entry name" value="CLUSTERIN ASSOCIATED PROTEIN 1"/>
    <property type="match status" value="1"/>
</dbReference>
<evidence type="ECO:0000256" key="4">
    <source>
        <dbReference type="ARBA" id="ARBA00023054"/>
    </source>
</evidence>
<feature type="compositionally biased region" description="Acidic residues" evidence="7">
    <location>
        <begin position="298"/>
        <end position="313"/>
    </location>
</feature>
<evidence type="ECO:0000256" key="2">
    <source>
        <dbReference type="ARBA" id="ARBA00008340"/>
    </source>
</evidence>
<dbReference type="InterPro" id="IPR019366">
    <property type="entry name" value="Clusterin-associated_protein-1"/>
</dbReference>
<dbReference type="Proteomes" id="UP000492821">
    <property type="component" value="Unassembled WGS sequence"/>
</dbReference>
<protein>
    <submittedName>
        <fullName evidence="9">Clusterin-associated protein 1</fullName>
    </submittedName>
</protein>
<dbReference type="Pfam" id="PF10234">
    <property type="entry name" value="Cluap1"/>
    <property type="match status" value="1"/>
</dbReference>
<organism evidence="8 9">
    <name type="scientific">Panagrellus redivivus</name>
    <name type="common">Microworm</name>
    <dbReference type="NCBI Taxonomy" id="6233"/>
    <lineage>
        <taxon>Eukaryota</taxon>
        <taxon>Metazoa</taxon>
        <taxon>Ecdysozoa</taxon>
        <taxon>Nematoda</taxon>
        <taxon>Chromadorea</taxon>
        <taxon>Rhabditida</taxon>
        <taxon>Tylenchina</taxon>
        <taxon>Panagrolaimomorpha</taxon>
        <taxon>Panagrolaimoidea</taxon>
        <taxon>Panagrolaimidae</taxon>
        <taxon>Panagrellus</taxon>
    </lineage>
</organism>
<dbReference type="AlphaFoldDB" id="A0A7E4V0T6"/>
<proteinExistence type="inferred from homology"/>